<evidence type="ECO:0000313" key="4">
    <source>
        <dbReference type="EMBL" id="KAH3856484.1"/>
    </source>
</evidence>
<dbReference type="Proteomes" id="UP000828390">
    <property type="component" value="Unassembled WGS sequence"/>
</dbReference>
<dbReference type="InterPro" id="IPR000436">
    <property type="entry name" value="Sushi_SCR_CCP_dom"/>
</dbReference>
<dbReference type="InterPro" id="IPR036055">
    <property type="entry name" value="LDL_receptor-like_sf"/>
</dbReference>
<evidence type="ECO:0000259" key="3">
    <source>
        <dbReference type="PROSITE" id="PS50923"/>
    </source>
</evidence>
<dbReference type="CDD" id="cd00033">
    <property type="entry name" value="CCP"/>
    <property type="match status" value="1"/>
</dbReference>
<dbReference type="InterPro" id="IPR035976">
    <property type="entry name" value="Sushi/SCR/CCP_sf"/>
</dbReference>
<dbReference type="AlphaFoldDB" id="A0A9D4R690"/>
<reference evidence="4" key="1">
    <citation type="journal article" date="2019" name="bioRxiv">
        <title>The Genome of the Zebra Mussel, Dreissena polymorpha: A Resource for Invasive Species Research.</title>
        <authorList>
            <person name="McCartney M.A."/>
            <person name="Auch B."/>
            <person name="Kono T."/>
            <person name="Mallez S."/>
            <person name="Zhang Y."/>
            <person name="Obille A."/>
            <person name="Becker A."/>
            <person name="Abrahante J.E."/>
            <person name="Garbe J."/>
            <person name="Badalamenti J.P."/>
            <person name="Herman A."/>
            <person name="Mangelson H."/>
            <person name="Liachko I."/>
            <person name="Sullivan S."/>
            <person name="Sone E.D."/>
            <person name="Koren S."/>
            <person name="Silverstein K.A.T."/>
            <person name="Beckman K.B."/>
            <person name="Gohl D.M."/>
        </authorList>
    </citation>
    <scope>NUCLEOTIDE SEQUENCE</scope>
    <source>
        <strain evidence="4">Duluth1</strain>
        <tissue evidence="4">Whole animal</tissue>
    </source>
</reference>
<comment type="caution">
    <text evidence="2">Lacks conserved residue(s) required for the propagation of feature annotation.</text>
</comment>
<reference evidence="4" key="2">
    <citation type="submission" date="2020-11" db="EMBL/GenBank/DDBJ databases">
        <authorList>
            <person name="McCartney M.A."/>
            <person name="Auch B."/>
            <person name="Kono T."/>
            <person name="Mallez S."/>
            <person name="Becker A."/>
            <person name="Gohl D.M."/>
            <person name="Silverstein K.A.T."/>
            <person name="Koren S."/>
            <person name="Bechman K.B."/>
            <person name="Herman A."/>
            <person name="Abrahante J.E."/>
            <person name="Garbe J."/>
        </authorList>
    </citation>
    <scope>NUCLEOTIDE SEQUENCE</scope>
    <source>
        <strain evidence="4">Duluth1</strain>
        <tissue evidence="4">Whole animal</tissue>
    </source>
</reference>
<evidence type="ECO:0000313" key="5">
    <source>
        <dbReference type="Proteomes" id="UP000828390"/>
    </source>
</evidence>
<name>A0A9D4R690_DREPO</name>
<dbReference type="CDD" id="cd00112">
    <property type="entry name" value="LDLa"/>
    <property type="match status" value="1"/>
</dbReference>
<dbReference type="Gene3D" id="4.10.400.10">
    <property type="entry name" value="Low-density Lipoprotein Receptor"/>
    <property type="match status" value="1"/>
</dbReference>
<keyword evidence="2" id="KW-0768">Sushi</keyword>
<gene>
    <name evidence="4" type="ORF">DPMN_099074</name>
</gene>
<accession>A0A9D4R690</accession>
<keyword evidence="1" id="KW-1015">Disulfide bond</keyword>
<proteinExistence type="predicted"/>
<sequence length="186" mass="20535">MMEGVRKAIAEVVVQSSEAVVISTALGNKECCLGRKLLCKSEPVPAAWGRPTGPKLIPSSQICDGKTDCPLGEDEMENAVGPLITGATVIVSCYDGFIPRRNNFYTCTADGSWFGNPACVRVMEAFRTITIGTWNVQPINATGNNNKLRNQPTYTYRLVKADDKRKKTRWIEHLQEVLMIPKITTE</sequence>
<dbReference type="PROSITE" id="PS50923">
    <property type="entry name" value="SUSHI"/>
    <property type="match status" value="1"/>
</dbReference>
<dbReference type="SUPFAM" id="SSF57535">
    <property type="entry name" value="Complement control module/SCR domain"/>
    <property type="match status" value="1"/>
</dbReference>
<dbReference type="Gene3D" id="2.10.70.10">
    <property type="entry name" value="Complement Module, domain 1"/>
    <property type="match status" value="1"/>
</dbReference>
<evidence type="ECO:0000256" key="1">
    <source>
        <dbReference type="ARBA" id="ARBA00023157"/>
    </source>
</evidence>
<organism evidence="4 5">
    <name type="scientific">Dreissena polymorpha</name>
    <name type="common">Zebra mussel</name>
    <name type="synonym">Mytilus polymorpha</name>
    <dbReference type="NCBI Taxonomy" id="45954"/>
    <lineage>
        <taxon>Eukaryota</taxon>
        <taxon>Metazoa</taxon>
        <taxon>Spiralia</taxon>
        <taxon>Lophotrochozoa</taxon>
        <taxon>Mollusca</taxon>
        <taxon>Bivalvia</taxon>
        <taxon>Autobranchia</taxon>
        <taxon>Heteroconchia</taxon>
        <taxon>Euheterodonta</taxon>
        <taxon>Imparidentia</taxon>
        <taxon>Neoheterodontei</taxon>
        <taxon>Myida</taxon>
        <taxon>Dreissenoidea</taxon>
        <taxon>Dreissenidae</taxon>
        <taxon>Dreissena</taxon>
    </lineage>
</organism>
<protein>
    <recommendedName>
        <fullName evidence="3">Sushi domain-containing protein</fullName>
    </recommendedName>
</protein>
<evidence type="ECO:0000256" key="2">
    <source>
        <dbReference type="PROSITE-ProRule" id="PRU00302"/>
    </source>
</evidence>
<dbReference type="InterPro" id="IPR002172">
    <property type="entry name" value="LDrepeatLR_classA_rpt"/>
</dbReference>
<dbReference type="EMBL" id="JAIWYP010000003">
    <property type="protein sequence ID" value="KAH3856484.1"/>
    <property type="molecule type" value="Genomic_DNA"/>
</dbReference>
<feature type="domain" description="Sushi" evidence="3">
    <location>
        <begin position="67"/>
        <end position="121"/>
    </location>
</feature>
<keyword evidence="5" id="KW-1185">Reference proteome</keyword>
<comment type="caution">
    <text evidence="4">The sequence shown here is derived from an EMBL/GenBank/DDBJ whole genome shotgun (WGS) entry which is preliminary data.</text>
</comment>